<gene>
    <name evidence="1" type="ORF">SDC9_99591</name>
</gene>
<evidence type="ECO:0000313" key="1">
    <source>
        <dbReference type="EMBL" id="MPM52828.1"/>
    </source>
</evidence>
<sequence length="78" mass="8410">MPFSILSGRVMLLSSRLHAITLRTTERTASAAIPPEKPARKPAETLPAACKRAMTATLISVISTVTRLTAPNPTVNRR</sequence>
<organism evidence="1">
    <name type="scientific">bioreactor metagenome</name>
    <dbReference type="NCBI Taxonomy" id="1076179"/>
    <lineage>
        <taxon>unclassified sequences</taxon>
        <taxon>metagenomes</taxon>
        <taxon>ecological metagenomes</taxon>
    </lineage>
</organism>
<name>A0A645AJB9_9ZZZZ</name>
<accession>A0A645AJB9</accession>
<protein>
    <submittedName>
        <fullName evidence="1">Uncharacterized protein</fullName>
    </submittedName>
</protein>
<dbReference type="EMBL" id="VSSQ01014044">
    <property type="protein sequence ID" value="MPM52828.1"/>
    <property type="molecule type" value="Genomic_DNA"/>
</dbReference>
<comment type="caution">
    <text evidence="1">The sequence shown here is derived from an EMBL/GenBank/DDBJ whole genome shotgun (WGS) entry which is preliminary data.</text>
</comment>
<proteinExistence type="predicted"/>
<reference evidence="1" key="1">
    <citation type="submission" date="2019-08" db="EMBL/GenBank/DDBJ databases">
        <authorList>
            <person name="Kucharzyk K."/>
            <person name="Murdoch R.W."/>
            <person name="Higgins S."/>
            <person name="Loffler F."/>
        </authorList>
    </citation>
    <scope>NUCLEOTIDE SEQUENCE</scope>
</reference>
<dbReference type="AlphaFoldDB" id="A0A645AJB9"/>